<dbReference type="OrthoDB" id="4035709at2759"/>
<dbReference type="RefSeq" id="NP_983234.2">
    <property type="nucleotide sequence ID" value="NM_208587.2"/>
</dbReference>
<dbReference type="AlphaFoldDB" id="Q75CT9"/>
<sequence length="190" mass="21109">MAPAEAPHVHAKRAAPHYCRWPPASRAGFCAQSSRLWCPDQLRRPHNSEKNLTECKCITEITRTQKHATLQDFPVLLLAHVQPRGRLHRRQGSLVSGSTGSLSHFAFSRSHMSQITKYIPKSTLFLCPFFLIASDFVLAMSGKGTRAGSSSTGIGSRPTRLQRLRQLVAHRDPARGPSGALTSIEEFTRR</sequence>
<dbReference type="KEGG" id="ago:AGOS_ACL170W"/>
<proteinExistence type="predicted"/>
<name>Q75CT9_EREGS</name>
<reference evidence="1 2" key="1">
    <citation type="journal article" date="2004" name="Science">
        <title>The Ashbya gossypii genome as a tool for mapping the ancient Saccharomyces cerevisiae genome.</title>
        <authorList>
            <person name="Dietrich F.S."/>
            <person name="Voegeli S."/>
            <person name="Brachat S."/>
            <person name="Lerch A."/>
            <person name="Gates K."/>
            <person name="Steiner S."/>
            <person name="Mohr C."/>
            <person name="Pohlmann R."/>
            <person name="Luedi P."/>
            <person name="Choi S."/>
            <person name="Wing R.A."/>
            <person name="Flavier A."/>
            <person name="Gaffney T.D."/>
            <person name="Philippsen P."/>
        </authorList>
    </citation>
    <scope>NUCLEOTIDE SEQUENCE [LARGE SCALE GENOMIC DNA]</scope>
    <source>
        <strain evidence="2">ATCC 10895 / CBS 109.51 / FGSC 9923 / NRRL Y-1056</strain>
    </source>
</reference>
<dbReference type="InParanoid" id="Q75CT9"/>
<gene>
    <name evidence="1" type="ORF">AGOS_ACL170W</name>
</gene>
<accession>Q75CT9</accession>
<evidence type="ECO:0000313" key="2">
    <source>
        <dbReference type="Proteomes" id="UP000000591"/>
    </source>
</evidence>
<dbReference type="Proteomes" id="UP000000591">
    <property type="component" value="Chromosome III"/>
</dbReference>
<dbReference type="EMBL" id="AE016816">
    <property type="protein sequence ID" value="AAS51058.2"/>
    <property type="molecule type" value="Genomic_DNA"/>
</dbReference>
<organism evidence="1 2">
    <name type="scientific">Eremothecium gossypii (strain ATCC 10895 / CBS 109.51 / FGSC 9923 / NRRL Y-1056)</name>
    <name type="common">Yeast</name>
    <name type="synonym">Ashbya gossypii</name>
    <dbReference type="NCBI Taxonomy" id="284811"/>
    <lineage>
        <taxon>Eukaryota</taxon>
        <taxon>Fungi</taxon>
        <taxon>Dikarya</taxon>
        <taxon>Ascomycota</taxon>
        <taxon>Saccharomycotina</taxon>
        <taxon>Saccharomycetes</taxon>
        <taxon>Saccharomycetales</taxon>
        <taxon>Saccharomycetaceae</taxon>
        <taxon>Eremothecium</taxon>
    </lineage>
</organism>
<dbReference type="HOGENOM" id="CLU_1427659_0_0_1"/>
<evidence type="ECO:0000313" key="1">
    <source>
        <dbReference type="EMBL" id="AAS51058.2"/>
    </source>
</evidence>
<protein>
    <submittedName>
        <fullName evidence="1">ACL170Wp</fullName>
    </submittedName>
</protein>
<reference evidence="2" key="2">
    <citation type="journal article" date="2013" name="G3 (Bethesda)">
        <title>Genomes of Ashbya fungi isolated from insects reveal four mating-type loci, numerous translocations, lack of transposons, and distinct gene duplications.</title>
        <authorList>
            <person name="Dietrich F.S."/>
            <person name="Voegeli S."/>
            <person name="Kuo S."/>
            <person name="Philippsen P."/>
        </authorList>
    </citation>
    <scope>GENOME REANNOTATION</scope>
    <source>
        <strain evidence="2">ATCC 10895 / CBS 109.51 / FGSC 9923 / NRRL Y-1056</strain>
    </source>
</reference>
<dbReference type="GeneID" id="4619354"/>
<keyword evidence="2" id="KW-1185">Reference proteome</keyword>